<dbReference type="InterPro" id="IPR006680">
    <property type="entry name" value="Amidohydro-rel"/>
</dbReference>
<dbReference type="Pfam" id="PF01979">
    <property type="entry name" value="Amidohydro_1"/>
    <property type="match status" value="1"/>
</dbReference>
<dbReference type="InterPro" id="IPR017951">
    <property type="entry name" value="Urease_asu_c"/>
</dbReference>
<keyword evidence="3 6" id="KW-0479">Metal-binding</keyword>
<accession>R7ZF08</accession>
<feature type="binding site" evidence="6 9">
    <location>
        <position position="137"/>
    </location>
    <ligand>
        <name>Ni(2+)</name>
        <dbReference type="ChEBI" id="CHEBI:49786"/>
        <label>1</label>
    </ligand>
</feature>
<comment type="similarity">
    <text evidence="6 13">Belongs to the metallo-dependent hydrolases superfamily. Urease alpha subunit family.</text>
</comment>
<evidence type="ECO:0000256" key="6">
    <source>
        <dbReference type="HAMAP-Rule" id="MF_01953"/>
    </source>
</evidence>
<evidence type="ECO:0000259" key="14">
    <source>
        <dbReference type="PROSITE" id="PS51368"/>
    </source>
</evidence>
<dbReference type="AlphaFoldDB" id="R7ZF08"/>
<evidence type="ECO:0000256" key="10">
    <source>
        <dbReference type="PIRSR" id="PIRSR611612-52"/>
    </source>
</evidence>
<dbReference type="NCBIfam" id="NF009686">
    <property type="entry name" value="PRK13207.1"/>
    <property type="match status" value="1"/>
</dbReference>
<feature type="active site" description="Proton donor" evidence="6 10">
    <location>
        <position position="323"/>
    </location>
</feature>
<feature type="binding site" evidence="6 9">
    <location>
        <position position="249"/>
    </location>
    <ligand>
        <name>Ni(2+)</name>
        <dbReference type="ChEBI" id="CHEBI:49786"/>
        <label>2</label>
    </ligand>
</feature>
<dbReference type="EC" id="3.5.1.5" evidence="6 7"/>
<comment type="PTM">
    <text evidence="6">Carboxylation allows a single lysine to coordinate two nickel ions.</text>
</comment>
<dbReference type="InterPro" id="IPR011059">
    <property type="entry name" value="Metal-dep_hydrolase_composite"/>
</dbReference>
<keyword evidence="2 6" id="KW-0533">Nickel</keyword>
<dbReference type="InterPro" id="IPR017950">
    <property type="entry name" value="Urease_AS"/>
</dbReference>
<dbReference type="PANTHER" id="PTHR43440">
    <property type="entry name" value="UREASE"/>
    <property type="match status" value="1"/>
</dbReference>
<dbReference type="NCBIfam" id="TIGR01792">
    <property type="entry name" value="urease_alph"/>
    <property type="match status" value="1"/>
</dbReference>
<organism evidence="15 16">
    <name type="scientific">Lysinibacillus sphaericus OT4b.31</name>
    <dbReference type="NCBI Taxonomy" id="1285586"/>
    <lineage>
        <taxon>Bacteria</taxon>
        <taxon>Bacillati</taxon>
        <taxon>Bacillota</taxon>
        <taxon>Bacilli</taxon>
        <taxon>Bacillales</taxon>
        <taxon>Bacillaceae</taxon>
        <taxon>Lysinibacillus</taxon>
    </lineage>
</organism>
<dbReference type="PROSITE" id="PS00145">
    <property type="entry name" value="UREASE_2"/>
    <property type="match status" value="1"/>
</dbReference>
<dbReference type="GO" id="GO:0043419">
    <property type="term" value="P:urea catabolic process"/>
    <property type="evidence" value="ECO:0007669"/>
    <property type="project" value="UniProtKB-UniRule"/>
</dbReference>
<dbReference type="InterPro" id="IPR032466">
    <property type="entry name" value="Metal_Hydrolase"/>
</dbReference>
<dbReference type="SUPFAM" id="SSF51556">
    <property type="entry name" value="Metallo-dependent hydrolases"/>
    <property type="match status" value="1"/>
</dbReference>
<protein>
    <recommendedName>
        <fullName evidence="6 7">Urease subunit alpha</fullName>
        <ecNumber evidence="6 7">3.5.1.5</ecNumber>
    </recommendedName>
    <alternativeName>
        <fullName evidence="6">Urea amidohydrolase subunit alpha</fullName>
    </alternativeName>
</protein>
<evidence type="ECO:0000256" key="12">
    <source>
        <dbReference type="RuleBase" id="RU000510"/>
    </source>
</evidence>
<evidence type="ECO:0000256" key="2">
    <source>
        <dbReference type="ARBA" id="ARBA00022596"/>
    </source>
</evidence>
<evidence type="ECO:0000256" key="8">
    <source>
        <dbReference type="PIRSR" id="PIRSR611612-50"/>
    </source>
</evidence>
<dbReference type="HOGENOM" id="CLU_000980_0_0_9"/>
<comment type="PTM">
    <text evidence="8">Carbamylation allows a single lysine to coordinate two nickel ions.</text>
</comment>
<dbReference type="PROSITE" id="PS51368">
    <property type="entry name" value="UREASE_3"/>
    <property type="match status" value="1"/>
</dbReference>
<evidence type="ECO:0000256" key="4">
    <source>
        <dbReference type="ARBA" id="ARBA00022801"/>
    </source>
</evidence>
<proteinExistence type="inferred from homology"/>
<dbReference type="OrthoDB" id="9802793at2"/>
<feature type="binding site" evidence="6 9">
    <location>
        <position position="139"/>
    </location>
    <ligand>
        <name>Ni(2+)</name>
        <dbReference type="ChEBI" id="CHEBI:49786"/>
        <label>1</label>
    </ligand>
</feature>
<dbReference type="PANTHER" id="PTHR43440:SF1">
    <property type="entry name" value="UREASE"/>
    <property type="match status" value="1"/>
</dbReference>
<feature type="domain" description="Urease" evidence="14">
    <location>
        <begin position="132"/>
        <end position="571"/>
    </location>
</feature>
<evidence type="ECO:0000313" key="15">
    <source>
        <dbReference type="EMBL" id="EON72730.1"/>
    </source>
</evidence>
<dbReference type="GO" id="GO:0009039">
    <property type="term" value="F:urease activity"/>
    <property type="evidence" value="ECO:0007669"/>
    <property type="project" value="UniProtKB-UniRule"/>
</dbReference>
<evidence type="ECO:0000256" key="7">
    <source>
        <dbReference type="NCBIfam" id="TIGR01792"/>
    </source>
</evidence>
<sequence>MKVTHEAYAKMFGPTVGDKVRLADTELWIEIEKDYTSYGDEGVFGGGKSLRVSMGQNGNNKRSDGVLDTVITNVMIIDYTGIVKADIGIKDGRIIGIGKAGNPNGMDGVDQDMIIGVGTEVYAGEGLIATAGAIDTHIHFISPDQVETALFAGTTTFIGGGTGPAAGSKATSLTAGEWHLHRMLQAVESLPINVGLLGKGSASDPEPIIEQVRAGAIGMKIHEDWGATPAALDQSLTVADEYDIQVALHSDTLNEAGFVEDTINAINGRVIHIFHTEGAGGGHAPDQLVMASLPNILPASTNPTKPFTTNTIDEHLDMLMVCHHLKHDVPEDVAFADSRIRPETIAAEDIMQDLGILSIMSSDSQAMGRVGEVTLRTFQTADKMKKQRGPLPQDEGKDNDNYRVKRYMAKLNINPAIAHGISHEVGSLEEGKLADIVLWDPAFFGVKAEVVIKGGIAVYAITGDPNASIPTPQPMKGRQTFGFYGQGPQNCAMTFLPKIAVEEGLPEKLALKRQIGTVKNCRNIGKADMKHNNATPHIDVNPETYEVKIDDELATCEPVDVLPMAQRYFLF</sequence>
<dbReference type="EMBL" id="AQPX01000017">
    <property type="protein sequence ID" value="EON72730.1"/>
    <property type="molecule type" value="Genomic_DNA"/>
</dbReference>
<feature type="binding site" evidence="6 9">
    <location>
        <position position="275"/>
    </location>
    <ligand>
        <name>Ni(2+)</name>
        <dbReference type="ChEBI" id="CHEBI:49786"/>
        <label>2</label>
    </ligand>
</feature>
<evidence type="ECO:0000256" key="1">
    <source>
        <dbReference type="ARBA" id="ARBA00004897"/>
    </source>
</evidence>
<dbReference type="CDD" id="cd00375">
    <property type="entry name" value="Urease_alpha"/>
    <property type="match status" value="1"/>
</dbReference>
<evidence type="ECO:0000256" key="5">
    <source>
        <dbReference type="ARBA" id="ARBA00047778"/>
    </source>
</evidence>
<dbReference type="Pfam" id="PF00449">
    <property type="entry name" value="Urease_alpha"/>
    <property type="match status" value="1"/>
</dbReference>
<dbReference type="InterPro" id="IPR011612">
    <property type="entry name" value="Urease_alpha_N_dom"/>
</dbReference>
<gene>
    <name evidence="6 15" type="primary">ureC</name>
    <name evidence="15" type="ORF">H131_11343</name>
</gene>
<keyword evidence="4 6" id="KW-0378">Hydrolase</keyword>
<feature type="modified residue" description="N6-carboxylysine" evidence="6 8">
    <location>
        <position position="220"/>
    </location>
</feature>
<dbReference type="Gene3D" id="3.20.20.140">
    <property type="entry name" value="Metal-dependent hydrolases"/>
    <property type="match status" value="1"/>
</dbReference>
<dbReference type="GO" id="GO:0016151">
    <property type="term" value="F:nickel cation binding"/>
    <property type="evidence" value="ECO:0007669"/>
    <property type="project" value="UniProtKB-UniRule"/>
</dbReference>
<dbReference type="PROSITE" id="PS01120">
    <property type="entry name" value="UREASE_1"/>
    <property type="match status" value="1"/>
</dbReference>
<evidence type="ECO:0000256" key="11">
    <source>
        <dbReference type="PROSITE-ProRule" id="PRU00700"/>
    </source>
</evidence>
<comment type="pathway">
    <text evidence="1 6">Nitrogen metabolism; urea degradation; CO(2) and NH(3) from urea (urease route): step 1/1.</text>
</comment>
<dbReference type="GO" id="GO:0005737">
    <property type="term" value="C:cytoplasm"/>
    <property type="evidence" value="ECO:0007669"/>
    <property type="project" value="UniProtKB-SubCell"/>
</dbReference>
<feature type="binding site" description="via carbamate group" evidence="6 9">
    <location>
        <position position="220"/>
    </location>
    <ligand>
        <name>Ni(2+)</name>
        <dbReference type="ChEBI" id="CHEBI:49786"/>
        <label>2</label>
    </ligand>
</feature>
<feature type="binding site" description="via carbamate group" evidence="6 9">
    <location>
        <position position="220"/>
    </location>
    <ligand>
        <name>Ni(2+)</name>
        <dbReference type="ChEBI" id="CHEBI:49786"/>
        <label>1</label>
    </ligand>
</feature>
<dbReference type="PATRIC" id="fig|1285586.5.peg.2305"/>
<dbReference type="InterPro" id="IPR005848">
    <property type="entry name" value="Urease_asu"/>
</dbReference>
<dbReference type="UniPathway" id="UPA00258">
    <property type="reaction ID" value="UER00370"/>
</dbReference>
<feature type="binding site" evidence="6 11">
    <location>
        <position position="222"/>
    </location>
    <ligand>
        <name>substrate</name>
    </ligand>
</feature>
<dbReference type="InterPro" id="IPR050112">
    <property type="entry name" value="Urease_alpha_subunit"/>
</dbReference>
<dbReference type="RefSeq" id="WP_010859214.1">
    <property type="nucleotide sequence ID" value="NZ_KB933398.1"/>
</dbReference>
<comment type="subunit">
    <text evidence="6">Heterotrimer of UreA (gamma), UreB (beta) and UreC (alpha) subunits. Three heterotrimers associate to form the active enzyme.</text>
</comment>
<dbReference type="HAMAP" id="MF_01953">
    <property type="entry name" value="Urease_alpha"/>
    <property type="match status" value="1"/>
</dbReference>
<evidence type="ECO:0000313" key="16">
    <source>
        <dbReference type="Proteomes" id="UP000013911"/>
    </source>
</evidence>
<dbReference type="SUPFAM" id="SSF51338">
    <property type="entry name" value="Composite domain of metallo-dependent hydrolases"/>
    <property type="match status" value="2"/>
</dbReference>
<dbReference type="PRINTS" id="PR01752">
    <property type="entry name" value="UREASE"/>
</dbReference>
<dbReference type="Proteomes" id="UP000013911">
    <property type="component" value="Unassembled WGS sequence"/>
</dbReference>
<dbReference type="eggNOG" id="COG0804">
    <property type="taxonomic scope" value="Bacteria"/>
</dbReference>
<comment type="cofactor">
    <cofactor evidence="6 9 12">
        <name>Ni cation</name>
        <dbReference type="ChEBI" id="CHEBI:25516"/>
    </cofactor>
    <text evidence="6 9 12">Binds 2 nickel ions per subunit.</text>
</comment>
<feature type="binding site" evidence="6 9">
    <location>
        <position position="363"/>
    </location>
    <ligand>
        <name>Ni(2+)</name>
        <dbReference type="ChEBI" id="CHEBI:49786"/>
        <label>1</label>
    </ligand>
</feature>
<dbReference type="InterPro" id="IPR029754">
    <property type="entry name" value="Urease_Ni-bd"/>
</dbReference>
<keyword evidence="6 11" id="KW-0963">Cytoplasm</keyword>
<comment type="catalytic activity">
    <reaction evidence="5 6 12">
        <text>urea + 2 H2O + H(+) = hydrogencarbonate + 2 NH4(+)</text>
        <dbReference type="Rhea" id="RHEA:20557"/>
        <dbReference type="ChEBI" id="CHEBI:15377"/>
        <dbReference type="ChEBI" id="CHEBI:15378"/>
        <dbReference type="ChEBI" id="CHEBI:16199"/>
        <dbReference type="ChEBI" id="CHEBI:17544"/>
        <dbReference type="ChEBI" id="CHEBI:28938"/>
        <dbReference type="EC" id="3.5.1.5"/>
    </reaction>
</comment>
<evidence type="ECO:0000256" key="13">
    <source>
        <dbReference type="RuleBase" id="RU004158"/>
    </source>
</evidence>
<evidence type="ECO:0000256" key="9">
    <source>
        <dbReference type="PIRSR" id="PIRSR611612-51"/>
    </source>
</evidence>
<reference evidence="15 16" key="1">
    <citation type="submission" date="2013-04" db="EMBL/GenBank/DDBJ databases">
        <title>Draft genome of the heavy metal tolerant bacterium Lysinibacillus sphaericus strain OT4b.31.</title>
        <authorList>
            <person name="Pena-Montenegro T.D."/>
            <person name="Dussan J."/>
        </authorList>
    </citation>
    <scope>NUCLEOTIDE SEQUENCE [LARGE SCALE GENOMIC DNA]</scope>
    <source>
        <strain evidence="15 16">OT4b.31</strain>
    </source>
</reference>
<comment type="caution">
    <text evidence="15">The sequence shown here is derived from an EMBL/GenBank/DDBJ whole genome shotgun (WGS) entry which is preliminary data.</text>
</comment>
<dbReference type="Gene3D" id="2.30.40.10">
    <property type="entry name" value="Urease, subunit C, domain 1"/>
    <property type="match status" value="1"/>
</dbReference>
<name>R7ZF08_LYSSH</name>
<comment type="subcellular location">
    <subcellularLocation>
        <location evidence="6 11">Cytoplasm</location>
    </subcellularLocation>
</comment>
<evidence type="ECO:0000256" key="3">
    <source>
        <dbReference type="ARBA" id="ARBA00022723"/>
    </source>
</evidence>